<comment type="caution">
    <text evidence="2">The sequence shown here is derived from an EMBL/GenBank/DDBJ whole genome shotgun (WGS) entry which is preliminary data.</text>
</comment>
<protein>
    <recommendedName>
        <fullName evidence="1">Metalloprotease TldD/E N-terminal domain-containing protein</fullName>
    </recommendedName>
</protein>
<proteinExistence type="predicted"/>
<dbReference type="EMBL" id="BARV01012711">
    <property type="protein sequence ID" value="GAI07026.1"/>
    <property type="molecule type" value="Genomic_DNA"/>
</dbReference>
<dbReference type="Pfam" id="PF01523">
    <property type="entry name" value="PmbA_TldD_1st"/>
    <property type="match status" value="1"/>
</dbReference>
<dbReference type="AlphaFoldDB" id="X1LMJ3"/>
<dbReference type="GO" id="GO:0008237">
    <property type="term" value="F:metallopeptidase activity"/>
    <property type="evidence" value="ECO:0007669"/>
    <property type="project" value="InterPro"/>
</dbReference>
<dbReference type="InterPro" id="IPR002510">
    <property type="entry name" value="Metalloprtase-TldD/E_N"/>
</dbReference>
<evidence type="ECO:0000259" key="1">
    <source>
        <dbReference type="Pfam" id="PF01523"/>
    </source>
</evidence>
<dbReference type="InterPro" id="IPR035068">
    <property type="entry name" value="TldD/PmbA_N"/>
</dbReference>
<gene>
    <name evidence="2" type="ORF">S06H3_23403</name>
</gene>
<evidence type="ECO:0000313" key="2">
    <source>
        <dbReference type="EMBL" id="GAI07026.1"/>
    </source>
</evidence>
<dbReference type="Gene3D" id="3.30.2290.10">
    <property type="entry name" value="PmbA/TldD superfamily"/>
    <property type="match status" value="1"/>
</dbReference>
<accession>X1LMJ3</accession>
<feature type="non-terminal residue" evidence="2">
    <location>
        <position position="55"/>
    </location>
</feature>
<dbReference type="GO" id="GO:0006508">
    <property type="term" value="P:proteolysis"/>
    <property type="evidence" value="ECO:0007669"/>
    <property type="project" value="InterPro"/>
</dbReference>
<dbReference type="SUPFAM" id="SSF111283">
    <property type="entry name" value="Putative modulator of DNA gyrase, PmbA/TldD"/>
    <property type="match status" value="1"/>
</dbReference>
<organism evidence="2">
    <name type="scientific">marine sediment metagenome</name>
    <dbReference type="NCBI Taxonomy" id="412755"/>
    <lineage>
        <taxon>unclassified sequences</taxon>
        <taxon>metagenomes</taxon>
        <taxon>ecological metagenomes</taxon>
    </lineage>
</organism>
<dbReference type="InterPro" id="IPR036059">
    <property type="entry name" value="TldD/PmbA_sf"/>
</dbReference>
<name>X1LMJ3_9ZZZZ</name>
<sequence length="55" mass="6210">MELLPICDKALKIALDIGCDEAEIYASTIKRIEVFFEKNDLQIARSQIEDGIGIR</sequence>
<reference evidence="2" key="1">
    <citation type="journal article" date="2014" name="Front. Microbiol.">
        <title>High frequency of phylogenetically diverse reductive dehalogenase-homologous genes in deep subseafloor sedimentary metagenomes.</title>
        <authorList>
            <person name="Kawai M."/>
            <person name="Futagami T."/>
            <person name="Toyoda A."/>
            <person name="Takaki Y."/>
            <person name="Nishi S."/>
            <person name="Hori S."/>
            <person name="Arai W."/>
            <person name="Tsubouchi T."/>
            <person name="Morono Y."/>
            <person name="Uchiyama I."/>
            <person name="Ito T."/>
            <person name="Fujiyama A."/>
            <person name="Inagaki F."/>
            <person name="Takami H."/>
        </authorList>
    </citation>
    <scope>NUCLEOTIDE SEQUENCE</scope>
    <source>
        <strain evidence="2">Expedition CK06-06</strain>
    </source>
</reference>
<feature type="domain" description="Metalloprotease TldD/E N-terminal" evidence="1">
    <location>
        <begin position="22"/>
        <end position="55"/>
    </location>
</feature>